<feature type="signal peptide" evidence="1">
    <location>
        <begin position="1"/>
        <end position="18"/>
    </location>
</feature>
<accession>A0AAV4H8S4</accession>
<keyword evidence="3" id="KW-1185">Reference proteome</keyword>
<evidence type="ECO:0000313" key="3">
    <source>
        <dbReference type="Proteomes" id="UP000762676"/>
    </source>
</evidence>
<gene>
    <name evidence="2" type="ORF">ElyMa_000892900</name>
</gene>
<feature type="chain" id="PRO_5043607372" evidence="1">
    <location>
        <begin position="19"/>
        <end position="155"/>
    </location>
</feature>
<sequence length="155" mass="18482">MQIWLIFHLLLLPALSDGDSQAMVERNYYESIRFPKSKLDGVRMAFEEWSEVICNCNKFLQASGPIDFGRYDGTDNLHDRFKYVYQVTSLQMYSTLCSFKQGVRVLRLYDRYYVTRICDYEVRYLEKHVSATLVYFERGIHRGRFKIFSLKRLPS</sequence>
<dbReference type="AlphaFoldDB" id="A0AAV4H8S4"/>
<dbReference type="EMBL" id="BMAT01001839">
    <property type="protein sequence ID" value="GFR93436.1"/>
    <property type="molecule type" value="Genomic_DNA"/>
</dbReference>
<keyword evidence="1" id="KW-0732">Signal</keyword>
<evidence type="ECO:0000256" key="1">
    <source>
        <dbReference type="SAM" id="SignalP"/>
    </source>
</evidence>
<name>A0AAV4H8S4_9GAST</name>
<proteinExistence type="predicted"/>
<reference evidence="2 3" key="1">
    <citation type="journal article" date="2021" name="Elife">
        <title>Chloroplast acquisition without the gene transfer in kleptoplastic sea slugs, Plakobranchus ocellatus.</title>
        <authorList>
            <person name="Maeda T."/>
            <person name="Takahashi S."/>
            <person name="Yoshida T."/>
            <person name="Shimamura S."/>
            <person name="Takaki Y."/>
            <person name="Nagai Y."/>
            <person name="Toyoda A."/>
            <person name="Suzuki Y."/>
            <person name="Arimoto A."/>
            <person name="Ishii H."/>
            <person name="Satoh N."/>
            <person name="Nishiyama T."/>
            <person name="Hasebe M."/>
            <person name="Maruyama T."/>
            <person name="Minagawa J."/>
            <person name="Obokata J."/>
            <person name="Shigenobu S."/>
        </authorList>
    </citation>
    <scope>NUCLEOTIDE SEQUENCE [LARGE SCALE GENOMIC DNA]</scope>
</reference>
<comment type="caution">
    <text evidence="2">The sequence shown here is derived from an EMBL/GenBank/DDBJ whole genome shotgun (WGS) entry which is preliminary data.</text>
</comment>
<protein>
    <submittedName>
        <fullName evidence="2">Uncharacterized protein</fullName>
    </submittedName>
</protein>
<organism evidence="2 3">
    <name type="scientific">Elysia marginata</name>
    <dbReference type="NCBI Taxonomy" id="1093978"/>
    <lineage>
        <taxon>Eukaryota</taxon>
        <taxon>Metazoa</taxon>
        <taxon>Spiralia</taxon>
        <taxon>Lophotrochozoa</taxon>
        <taxon>Mollusca</taxon>
        <taxon>Gastropoda</taxon>
        <taxon>Heterobranchia</taxon>
        <taxon>Euthyneura</taxon>
        <taxon>Panpulmonata</taxon>
        <taxon>Sacoglossa</taxon>
        <taxon>Placobranchoidea</taxon>
        <taxon>Plakobranchidae</taxon>
        <taxon>Elysia</taxon>
    </lineage>
</organism>
<dbReference type="Proteomes" id="UP000762676">
    <property type="component" value="Unassembled WGS sequence"/>
</dbReference>
<evidence type="ECO:0000313" key="2">
    <source>
        <dbReference type="EMBL" id="GFR93436.1"/>
    </source>
</evidence>